<comment type="domain">
    <text evidence="12">The C-terminus is required for mitochondrial localization, while the N-terminus is necessary for mitochondrial fission.</text>
</comment>
<dbReference type="GO" id="GO:0000422">
    <property type="term" value="P:autophagy of mitochondrion"/>
    <property type="evidence" value="ECO:0007669"/>
    <property type="project" value="TreeGrafter"/>
</dbReference>
<evidence type="ECO:0000256" key="7">
    <source>
        <dbReference type="ARBA" id="ARBA00022803"/>
    </source>
</evidence>
<dbReference type="InterPro" id="IPR033745">
    <property type="entry name" value="Fis1_cytosol"/>
</dbReference>
<dbReference type="InterPro" id="IPR028061">
    <property type="entry name" value="Fis1_TPR_C"/>
</dbReference>
<reference evidence="14" key="2">
    <citation type="journal article" date="2023" name="IMA Fungus">
        <title>Comparative genomic study of the Penicillium genus elucidates a diverse pangenome and 15 lateral gene transfer events.</title>
        <authorList>
            <person name="Petersen C."/>
            <person name="Sorensen T."/>
            <person name="Nielsen M.R."/>
            <person name="Sondergaard T.E."/>
            <person name="Sorensen J.L."/>
            <person name="Fitzpatrick D.A."/>
            <person name="Frisvad J.C."/>
            <person name="Nielsen K.L."/>
        </authorList>
    </citation>
    <scope>NUCLEOTIDE SEQUENCE</scope>
    <source>
        <strain evidence="14">IBT 30761</strain>
    </source>
</reference>
<sequence length="159" mass="17968">MGRSPEIEAAFRPLRAGELQVLRAQYEKEGMYAGVQTKFNYAWGLICEDTRSDQQEGLRLLAEIFRAAPERQRECLWYMALANYKLGNYGESRRLNDALLEHEGKDEQGKWKNRQASKLEDAINEKVTREGLMGIAIMGGLAVAAGTVASLVFKGVRRR</sequence>
<dbReference type="Proteomes" id="UP001149074">
    <property type="component" value="Unassembled WGS sequence"/>
</dbReference>
<proteinExistence type="inferred from homology"/>
<dbReference type="Pfam" id="PF14853">
    <property type="entry name" value="Fis1_TPR_C"/>
    <property type="match status" value="1"/>
</dbReference>
<comment type="subcellular location">
    <subcellularLocation>
        <location evidence="1">Mitochondrion outer membrane</location>
        <topology evidence="1">Single-pass membrane protein</topology>
    </subcellularLocation>
</comment>
<keyword evidence="5" id="KW-0677">Repeat</keyword>
<protein>
    <recommendedName>
        <fullName evidence="3 12">Mitochondrial fission 1 protein</fullName>
    </recommendedName>
</protein>
<evidence type="ECO:0000256" key="4">
    <source>
        <dbReference type="ARBA" id="ARBA00022692"/>
    </source>
</evidence>
<dbReference type="PIRSF" id="PIRSF008835">
    <property type="entry name" value="TPR_repeat_11_Fis1"/>
    <property type="match status" value="1"/>
</dbReference>
<evidence type="ECO:0000313" key="15">
    <source>
        <dbReference type="Proteomes" id="UP001149074"/>
    </source>
</evidence>
<dbReference type="FunFam" id="1.25.40.10:FF:000179">
    <property type="entry name" value="Mitochondrial fission 1 protein"/>
    <property type="match status" value="1"/>
</dbReference>
<comment type="function">
    <text evidence="11">Has a role in mitochondrial fission. Has a role in outer membrane fission but not matrix separation.</text>
</comment>
<dbReference type="Pfam" id="PF14852">
    <property type="entry name" value="Fis1_TPR_N"/>
    <property type="match status" value="1"/>
</dbReference>
<dbReference type="EMBL" id="JAPQKI010000009">
    <property type="protein sequence ID" value="KAJ5089729.1"/>
    <property type="molecule type" value="Genomic_DNA"/>
</dbReference>
<evidence type="ECO:0000256" key="12">
    <source>
        <dbReference type="PIRNR" id="PIRNR008835"/>
    </source>
</evidence>
<evidence type="ECO:0000256" key="3">
    <source>
        <dbReference type="ARBA" id="ARBA00014314"/>
    </source>
</evidence>
<dbReference type="GO" id="GO:0000266">
    <property type="term" value="P:mitochondrial fission"/>
    <property type="evidence" value="ECO:0007669"/>
    <property type="project" value="UniProtKB-UniRule"/>
</dbReference>
<organism evidence="14 15">
    <name type="scientific">Penicillium argentinense</name>
    <dbReference type="NCBI Taxonomy" id="1131581"/>
    <lineage>
        <taxon>Eukaryota</taxon>
        <taxon>Fungi</taxon>
        <taxon>Dikarya</taxon>
        <taxon>Ascomycota</taxon>
        <taxon>Pezizomycotina</taxon>
        <taxon>Eurotiomycetes</taxon>
        <taxon>Eurotiomycetidae</taxon>
        <taxon>Eurotiales</taxon>
        <taxon>Aspergillaceae</taxon>
        <taxon>Penicillium</taxon>
    </lineage>
</organism>
<dbReference type="SUPFAM" id="SSF48452">
    <property type="entry name" value="TPR-like"/>
    <property type="match status" value="1"/>
</dbReference>
<evidence type="ECO:0000256" key="1">
    <source>
        <dbReference type="ARBA" id="ARBA00004572"/>
    </source>
</evidence>
<gene>
    <name evidence="14" type="ORF">N7532_008413</name>
</gene>
<evidence type="ECO:0000256" key="13">
    <source>
        <dbReference type="SAM" id="Phobius"/>
    </source>
</evidence>
<name>A0A9W9K1K7_9EURO</name>
<evidence type="ECO:0000256" key="11">
    <source>
        <dbReference type="ARBA" id="ARBA00025016"/>
    </source>
</evidence>
<evidence type="ECO:0000256" key="10">
    <source>
        <dbReference type="ARBA" id="ARBA00023136"/>
    </source>
</evidence>
<dbReference type="RefSeq" id="XP_056471711.1">
    <property type="nucleotide sequence ID" value="XM_056620905.1"/>
</dbReference>
<dbReference type="InterPro" id="IPR011990">
    <property type="entry name" value="TPR-like_helical_dom_sf"/>
</dbReference>
<evidence type="ECO:0000256" key="5">
    <source>
        <dbReference type="ARBA" id="ARBA00022737"/>
    </source>
</evidence>
<dbReference type="AlphaFoldDB" id="A0A9W9K1K7"/>
<evidence type="ECO:0000313" key="14">
    <source>
        <dbReference type="EMBL" id="KAJ5089729.1"/>
    </source>
</evidence>
<dbReference type="OrthoDB" id="421154at2759"/>
<accession>A0A9W9K1K7</accession>
<dbReference type="GeneID" id="81359884"/>
<evidence type="ECO:0000256" key="2">
    <source>
        <dbReference type="ARBA" id="ARBA00008937"/>
    </source>
</evidence>
<feature type="transmembrane region" description="Helical" evidence="13">
    <location>
        <begin position="132"/>
        <end position="153"/>
    </location>
</feature>
<dbReference type="InterPro" id="IPR016543">
    <property type="entry name" value="Fis1"/>
</dbReference>
<dbReference type="PANTHER" id="PTHR13247:SF0">
    <property type="entry name" value="MITOCHONDRIAL FISSION 1 PROTEIN"/>
    <property type="match status" value="1"/>
</dbReference>
<keyword evidence="8 13" id="KW-1133">Transmembrane helix</keyword>
<keyword evidence="6 12" id="KW-1000">Mitochondrion outer membrane</keyword>
<keyword evidence="10 12" id="KW-0472">Membrane</keyword>
<dbReference type="Gene3D" id="1.25.40.10">
    <property type="entry name" value="Tetratricopeptide repeat domain"/>
    <property type="match status" value="1"/>
</dbReference>
<keyword evidence="9 12" id="KW-0496">Mitochondrion</keyword>
<dbReference type="InterPro" id="IPR028058">
    <property type="entry name" value="Fis1_TPR_N"/>
</dbReference>
<keyword evidence="7" id="KW-0802">TPR repeat</keyword>
<dbReference type="GO" id="GO:0005741">
    <property type="term" value="C:mitochondrial outer membrane"/>
    <property type="evidence" value="ECO:0007669"/>
    <property type="project" value="UniProtKB-SubCell"/>
</dbReference>
<comment type="caution">
    <text evidence="14">The sequence shown here is derived from an EMBL/GenBank/DDBJ whole genome shotgun (WGS) entry which is preliminary data.</text>
</comment>
<dbReference type="GO" id="GO:0016559">
    <property type="term" value="P:peroxisome fission"/>
    <property type="evidence" value="ECO:0007669"/>
    <property type="project" value="TreeGrafter"/>
</dbReference>
<dbReference type="GO" id="GO:0005778">
    <property type="term" value="C:peroxisomal membrane"/>
    <property type="evidence" value="ECO:0007669"/>
    <property type="project" value="TreeGrafter"/>
</dbReference>
<dbReference type="CDD" id="cd12212">
    <property type="entry name" value="Fis1"/>
    <property type="match status" value="1"/>
</dbReference>
<evidence type="ECO:0000256" key="8">
    <source>
        <dbReference type="ARBA" id="ARBA00022989"/>
    </source>
</evidence>
<comment type="similarity">
    <text evidence="2 12">Belongs to the FIS1 family.</text>
</comment>
<dbReference type="PANTHER" id="PTHR13247">
    <property type="entry name" value="TETRATRICOPEPTIDE REPEAT PROTEIN 11 TPR REPEAT PROTEIN 11"/>
    <property type="match status" value="1"/>
</dbReference>
<evidence type="ECO:0000256" key="6">
    <source>
        <dbReference type="ARBA" id="ARBA00022787"/>
    </source>
</evidence>
<evidence type="ECO:0000256" key="9">
    <source>
        <dbReference type="ARBA" id="ARBA00023128"/>
    </source>
</evidence>
<keyword evidence="15" id="KW-1185">Reference proteome</keyword>
<keyword evidence="4 13" id="KW-0812">Transmembrane</keyword>
<reference evidence="14" key="1">
    <citation type="submission" date="2022-11" db="EMBL/GenBank/DDBJ databases">
        <authorList>
            <person name="Petersen C."/>
        </authorList>
    </citation>
    <scope>NUCLEOTIDE SEQUENCE</scope>
    <source>
        <strain evidence="14">IBT 30761</strain>
    </source>
</reference>